<dbReference type="NCBIfam" id="TIGR00112">
    <property type="entry name" value="proC"/>
    <property type="match status" value="1"/>
</dbReference>
<dbReference type="GO" id="GO:0055129">
    <property type="term" value="P:L-proline biosynthetic process"/>
    <property type="evidence" value="ECO:0007669"/>
    <property type="project" value="UniProtKB-UniRule"/>
</dbReference>
<dbReference type="PANTHER" id="PTHR11645:SF0">
    <property type="entry name" value="PYRROLINE-5-CARBOXYLATE REDUCTASE 3"/>
    <property type="match status" value="1"/>
</dbReference>
<organism evidence="9 10">
    <name type="scientific">Natrarchaeobius chitinivorans</name>
    <dbReference type="NCBI Taxonomy" id="1679083"/>
    <lineage>
        <taxon>Archaea</taxon>
        <taxon>Methanobacteriati</taxon>
        <taxon>Methanobacteriota</taxon>
        <taxon>Stenosarchaea group</taxon>
        <taxon>Halobacteria</taxon>
        <taxon>Halobacteriales</taxon>
        <taxon>Natrialbaceae</taxon>
        <taxon>Natrarchaeobius</taxon>
    </lineage>
</organism>
<dbReference type="Gene3D" id="3.40.50.720">
    <property type="entry name" value="NAD(P)-binding Rossmann-like Domain"/>
    <property type="match status" value="1"/>
</dbReference>
<dbReference type="GO" id="GO:0004735">
    <property type="term" value="F:pyrroline-5-carboxylate reductase activity"/>
    <property type="evidence" value="ECO:0007669"/>
    <property type="project" value="UniProtKB-UniRule"/>
</dbReference>
<dbReference type="OrthoDB" id="25257at2157"/>
<dbReference type="GO" id="GO:0005737">
    <property type="term" value="C:cytoplasm"/>
    <property type="evidence" value="ECO:0007669"/>
    <property type="project" value="UniProtKB-SubCell"/>
</dbReference>
<dbReference type="EMBL" id="REFZ01000008">
    <property type="protein sequence ID" value="RQG99653.1"/>
    <property type="molecule type" value="Genomic_DNA"/>
</dbReference>
<evidence type="ECO:0000256" key="5">
    <source>
        <dbReference type="NCBIfam" id="TIGR00112"/>
    </source>
</evidence>
<comment type="catalytic activity">
    <reaction evidence="4">
        <text>L-proline + NAD(+) = (S)-1-pyrroline-5-carboxylate + NADH + 2 H(+)</text>
        <dbReference type="Rhea" id="RHEA:14105"/>
        <dbReference type="ChEBI" id="CHEBI:15378"/>
        <dbReference type="ChEBI" id="CHEBI:17388"/>
        <dbReference type="ChEBI" id="CHEBI:57540"/>
        <dbReference type="ChEBI" id="CHEBI:57945"/>
        <dbReference type="ChEBI" id="CHEBI:60039"/>
        <dbReference type="EC" id="1.5.1.2"/>
    </reaction>
</comment>
<dbReference type="InterPro" id="IPR036291">
    <property type="entry name" value="NAD(P)-bd_dom_sf"/>
</dbReference>
<evidence type="ECO:0000313" key="9">
    <source>
        <dbReference type="EMBL" id="RQG99653.1"/>
    </source>
</evidence>
<keyword evidence="4" id="KW-0963">Cytoplasm</keyword>
<feature type="domain" description="Pyrroline-5-carboxylate reductase dimerisation" evidence="8">
    <location>
        <begin position="147"/>
        <end position="251"/>
    </location>
</feature>
<comment type="similarity">
    <text evidence="1 4">Belongs to the pyrroline-5-carboxylate reductase family.</text>
</comment>
<comment type="function">
    <text evidence="4">Catalyzes the reduction of 1-pyrroline-5-carboxylate (PCA) to L-proline.</text>
</comment>
<protein>
    <recommendedName>
        <fullName evidence="4 5">Pyrroline-5-carboxylate reductase</fullName>
        <shortName evidence="4">P5C reductase</shortName>
        <shortName evidence="4">P5CR</shortName>
        <ecNumber evidence="4 5">1.5.1.2</ecNumber>
    </recommendedName>
    <alternativeName>
        <fullName evidence="4">PCA reductase</fullName>
    </alternativeName>
</protein>
<evidence type="ECO:0000256" key="6">
    <source>
        <dbReference type="PIRSR" id="PIRSR000193-1"/>
    </source>
</evidence>
<keyword evidence="3 4" id="KW-0560">Oxidoreductase</keyword>
<dbReference type="SUPFAM" id="SSF48179">
    <property type="entry name" value="6-phosphogluconate dehydrogenase C-terminal domain-like"/>
    <property type="match status" value="1"/>
</dbReference>
<sequence>MVRASVIGCGNMGSALVRGLSRTGKHEIIAYDVDPEALAAIEADCAETTEDIERATEPEIVFVAVKPGLVDDVVTDLDLSPSQTLVSIAAGVTTDFIAERTEATVVRLMPNLAAETGDMAAAVTGSQIPEAVEAMLGDVGEFVEVDESRMDVATAVNGSGPAFVFYLIGAMTDAGVEAGLEPDDAETLAAQTFKGAAETVLRSDRDVEELIDAVCSPKGTTIEGMEVLWDSEADEAVAAAVAAAERRSAELAAEFTDE</sequence>
<dbReference type="UniPathway" id="UPA00098">
    <property type="reaction ID" value="UER00361"/>
</dbReference>
<evidence type="ECO:0000259" key="7">
    <source>
        <dbReference type="Pfam" id="PF03807"/>
    </source>
</evidence>
<dbReference type="HAMAP" id="MF_01925">
    <property type="entry name" value="P5C_reductase"/>
    <property type="match status" value="1"/>
</dbReference>
<dbReference type="InterPro" id="IPR000304">
    <property type="entry name" value="Pyrroline-COOH_reductase"/>
</dbReference>
<comment type="pathway">
    <text evidence="4">Amino-acid biosynthesis; L-proline biosynthesis; L-proline from L-glutamate 5-semialdehyde: step 1/1.</text>
</comment>
<feature type="binding site" evidence="6">
    <location>
        <begin position="64"/>
        <end position="67"/>
    </location>
    <ligand>
        <name>NADP(+)</name>
        <dbReference type="ChEBI" id="CHEBI:58349"/>
    </ligand>
</feature>
<comment type="subcellular location">
    <subcellularLocation>
        <location evidence="4">Cytoplasm</location>
    </subcellularLocation>
</comment>
<dbReference type="InterPro" id="IPR008927">
    <property type="entry name" value="6-PGluconate_DH-like_C_sf"/>
</dbReference>
<gene>
    <name evidence="4 9" type="primary">proC</name>
    <name evidence="9" type="ORF">EA472_13425</name>
</gene>
<dbReference type="SUPFAM" id="SSF51735">
    <property type="entry name" value="NAD(P)-binding Rossmann-fold domains"/>
    <property type="match status" value="1"/>
</dbReference>
<evidence type="ECO:0000256" key="1">
    <source>
        <dbReference type="ARBA" id="ARBA00005525"/>
    </source>
</evidence>
<evidence type="ECO:0000256" key="3">
    <source>
        <dbReference type="ARBA" id="ARBA00023002"/>
    </source>
</evidence>
<keyword evidence="2 4" id="KW-0521">NADP</keyword>
<comment type="caution">
    <text evidence="9">The sequence shown here is derived from an EMBL/GenBank/DDBJ whole genome shotgun (WGS) entry which is preliminary data.</text>
</comment>
<dbReference type="Pfam" id="PF14748">
    <property type="entry name" value="P5CR_dimer"/>
    <property type="match status" value="1"/>
</dbReference>
<evidence type="ECO:0000256" key="2">
    <source>
        <dbReference type="ARBA" id="ARBA00022857"/>
    </source>
</evidence>
<evidence type="ECO:0000313" key="10">
    <source>
        <dbReference type="Proteomes" id="UP000281431"/>
    </source>
</evidence>
<proteinExistence type="inferred from homology"/>
<evidence type="ECO:0000259" key="8">
    <source>
        <dbReference type="Pfam" id="PF14748"/>
    </source>
</evidence>
<keyword evidence="4" id="KW-0641">Proline biosynthesis</keyword>
<dbReference type="AlphaFoldDB" id="A0A3N6M7L2"/>
<dbReference type="Pfam" id="PF03807">
    <property type="entry name" value="F420_oxidored"/>
    <property type="match status" value="1"/>
</dbReference>
<name>A0A3N6M7L2_NATCH</name>
<feature type="domain" description="Pyrroline-5-carboxylate reductase catalytic N-terminal" evidence="7">
    <location>
        <begin position="6"/>
        <end position="91"/>
    </location>
</feature>
<keyword evidence="10" id="KW-1185">Reference proteome</keyword>
<dbReference type="PIRSF" id="PIRSF000193">
    <property type="entry name" value="Pyrrol-5-carb_rd"/>
    <property type="match status" value="1"/>
</dbReference>
<dbReference type="Proteomes" id="UP000281431">
    <property type="component" value="Unassembled WGS sequence"/>
</dbReference>
<dbReference type="Gene3D" id="1.10.3730.10">
    <property type="entry name" value="ProC C-terminal domain-like"/>
    <property type="match status" value="1"/>
</dbReference>
<feature type="binding site" evidence="6">
    <location>
        <begin position="7"/>
        <end position="12"/>
    </location>
    <ligand>
        <name>NADP(+)</name>
        <dbReference type="ChEBI" id="CHEBI:58349"/>
    </ligand>
</feature>
<accession>A0A3N6M7L2</accession>
<reference evidence="9 10" key="1">
    <citation type="submission" date="2018-10" db="EMBL/GenBank/DDBJ databases">
        <title>Natrarchaeobius chitinivorans gen. nov., sp. nov., and Natrarchaeobius haloalkaliphilus sp. nov., alkaliphilic, chitin-utilizing haloarchaea from hypersaline alkaline lakes.</title>
        <authorList>
            <person name="Sorokin D.Y."/>
            <person name="Elcheninov A.G."/>
            <person name="Kostrikina N.A."/>
            <person name="Bale N.J."/>
            <person name="Sinninghe Damste J.S."/>
            <person name="Khijniak T.V."/>
            <person name="Kublanov I.V."/>
            <person name="Toshchakov S.V."/>
        </authorList>
    </citation>
    <scope>NUCLEOTIDE SEQUENCE [LARGE SCALE GENOMIC DNA]</scope>
    <source>
        <strain evidence="9 10">AArcht7</strain>
    </source>
</reference>
<dbReference type="InterPro" id="IPR029036">
    <property type="entry name" value="P5CR_dimer"/>
</dbReference>
<dbReference type="PANTHER" id="PTHR11645">
    <property type="entry name" value="PYRROLINE-5-CARBOXYLATE REDUCTASE"/>
    <property type="match status" value="1"/>
</dbReference>
<comment type="catalytic activity">
    <reaction evidence="4">
        <text>L-proline + NADP(+) = (S)-1-pyrroline-5-carboxylate + NADPH + 2 H(+)</text>
        <dbReference type="Rhea" id="RHEA:14109"/>
        <dbReference type="ChEBI" id="CHEBI:15378"/>
        <dbReference type="ChEBI" id="CHEBI:17388"/>
        <dbReference type="ChEBI" id="CHEBI:57783"/>
        <dbReference type="ChEBI" id="CHEBI:58349"/>
        <dbReference type="ChEBI" id="CHEBI:60039"/>
        <dbReference type="EC" id="1.5.1.2"/>
    </reaction>
</comment>
<evidence type="ECO:0000256" key="4">
    <source>
        <dbReference type="HAMAP-Rule" id="MF_01925"/>
    </source>
</evidence>
<dbReference type="EC" id="1.5.1.2" evidence="4 5"/>
<keyword evidence="4" id="KW-0028">Amino-acid biosynthesis</keyword>
<dbReference type="FunFam" id="1.10.3730.10:FF:000001">
    <property type="entry name" value="Pyrroline-5-carboxylate reductase"/>
    <property type="match status" value="1"/>
</dbReference>
<dbReference type="InterPro" id="IPR028939">
    <property type="entry name" value="P5C_Rdtase_cat_N"/>
</dbReference>